<dbReference type="SMART" id="SM00181">
    <property type="entry name" value="EGF"/>
    <property type="match status" value="1"/>
</dbReference>
<evidence type="ECO:0000256" key="6">
    <source>
        <dbReference type="PROSITE-ProRule" id="PRU00076"/>
    </source>
</evidence>
<keyword evidence="5" id="KW-0325">Glycoprotein</keyword>
<feature type="disulfide bond" evidence="6">
    <location>
        <begin position="91"/>
        <end position="100"/>
    </location>
</feature>
<dbReference type="FunFam" id="2.10.25.10:FF:000321">
    <property type="entry name" value="Protein delta homolog 1"/>
    <property type="match status" value="1"/>
</dbReference>
<evidence type="ECO:0000259" key="7">
    <source>
        <dbReference type="PROSITE" id="PS50026"/>
    </source>
</evidence>
<evidence type="ECO:0000256" key="2">
    <source>
        <dbReference type="ARBA" id="ARBA00022729"/>
    </source>
</evidence>
<keyword evidence="2" id="KW-0732">Signal</keyword>
<feature type="domain" description="EGF-like" evidence="7">
    <location>
        <begin position="65"/>
        <end position="101"/>
    </location>
</feature>
<dbReference type="Pfam" id="PF00008">
    <property type="entry name" value="EGF"/>
    <property type="match status" value="1"/>
</dbReference>
<name>A0A4Y2TSA1_ARAVE</name>
<sequence>MWEPGWSGKKICFCKPGYSQKGTKCEACNCGPDTNCTFIDQGFFKPLLKKCLCKPGHHEENGKCVDDPCSPNPCKNDGACDADGTGFKCKCNGPWKGETCEESE</sequence>
<evidence type="ECO:0000256" key="3">
    <source>
        <dbReference type="ARBA" id="ARBA00022737"/>
    </source>
</evidence>
<evidence type="ECO:0000256" key="5">
    <source>
        <dbReference type="ARBA" id="ARBA00023180"/>
    </source>
</evidence>
<evidence type="ECO:0000313" key="8">
    <source>
        <dbReference type="EMBL" id="GBO03408.1"/>
    </source>
</evidence>
<keyword evidence="9" id="KW-1185">Reference proteome</keyword>
<comment type="caution">
    <text evidence="6">Lacks conserved residue(s) required for the propagation of feature annotation.</text>
</comment>
<comment type="caution">
    <text evidence="8">The sequence shown here is derived from an EMBL/GenBank/DDBJ whole genome shotgun (WGS) entry which is preliminary data.</text>
</comment>
<organism evidence="8 9">
    <name type="scientific">Araneus ventricosus</name>
    <name type="common">Orbweaver spider</name>
    <name type="synonym">Epeira ventricosa</name>
    <dbReference type="NCBI Taxonomy" id="182803"/>
    <lineage>
        <taxon>Eukaryota</taxon>
        <taxon>Metazoa</taxon>
        <taxon>Ecdysozoa</taxon>
        <taxon>Arthropoda</taxon>
        <taxon>Chelicerata</taxon>
        <taxon>Arachnida</taxon>
        <taxon>Araneae</taxon>
        <taxon>Araneomorphae</taxon>
        <taxon>Entelegynae</taxon>
        <taxon>Araneoidea</taxon>
        <taxon>Araneidae</taxon>
        <taxon>Araneus</taxon>
    </lineage>
</organism>
<dbReference type="PROSITE" id="PS01186">
    <property type="entry name" value="EGF_2"/>
    <property type="match status" value="1"/>
</dbReference>
<reference evidence="8 9" key="1">
    <citation type="journal article" date="2019" name="Sci. Rep.">
        <title>Orb-weaving spider Araneus ventricosus genome elucidates the spidroin gene catalogue.</title>
        <authorList>
            <person name="Kono N."/>
            <person name="Nakamura H."/>
            <person name="Ohtoshi R."/>
            <person name="Moran D.A.P."/>
            <person name="Shinohara A."/>
            <person name="Yoshida Y."/>
            <person name="Fujiwara M."/>
            <person name="Mori M."/>
            <person name="Tomita M."/>
            <person name="Arakawa K."/>
        </authorList>
    </citation>
    <scope>NUCLEOTIDE SEQUENCE [LARGE SCALE GENOMIC DNA]</scope>
</reference>
<dbReference type="OrthoDB" id="6618766at2759"/>
<dbReference type="InterPro" id="IPR000742">
    <property type="entry name" value="EGF"/>
</dbReference>
<dbReference type="AlphaFoldDB" id="A0A4Y2TSA1"/>
<dbReference type="Proteomes" id="UP000499080">
    <property type="component" value="Unassembled WGS sequence"/>
</dbReference>
<evidence type="ECO:0000256" key="1">
    <source>
        <dbReference type="ARBA" id="ARBA00022536"/>
    </source>
</evidence>
<dbReference type="EMBL" id="BGPR01030712">
    <property type="protein sequence ID" value="GBO03408.1"/>
    <property type="molecule type" value="Genomic_DNA"/>
</dbReference>
<dbReference type="Gene3D" id="2.10.25.10">
    <property type="entry name" value="Laminin"/>
    <property type="match status" value="1"/>
</dbReference>
<protein>
    <recommendedName>
        <fullName evidence="7">EGF-like domain-containing protein</fullName>
    </recommendedName>
</protein>
<accession>A0A4Y2TSA1</accession>
<keyword evidence="4 6" id="KW-1015">Disulfide bond</keyword>
<keyword evidence="1 6" id="KW-0245">EGF-like domain</keyword>
<evidence type="ECO:0000313" key="9">
    <source>
        <dbReference type="Proteomes" id="UP000499080"/>
    </source>
</evidence>
<dbReference type="PROSITE" id="PS50026">
    <property type="entry name" value="EGF_3"/>
    <property type="match status" value="1"/>
</dbReference>
<keyword evidence="3" id="KW-0677">Repeat</keyword>
<dbReference type="SUPFAM" id="SSF57196">
    <property type="entry name" value="EGF/Laminin"/>
    <property type="match status" value="1"/>
</dbReference>
<proteinExistence type="predicted"/>
<gene>
    <name evidence="8" type="ORF">AVEN_220718_1</name>
</gene>
<dbReference type="PROSITE" id="PS00022">
    <property type="entry name" value="EGF_1"/>
    <property type="match status" value="1"/>
</dbReference>
<evidence type="ECO:0000256" key="4">
    <source>
        <dbReference type="ARBA" id="ARBA00023157"/>
    </source>
</evidence>